<evidence type="ECO:0000259" key="5">
    <source>
        <dbReference type="PROSITE" id="PS51782"/>
    </source>
</evidence>
<keyword evidence="1" id="KW-0147">Chitin-binding</keyword>
<gene>
    <name evidence="6" type="ORF">H072_11033</name>
</gene>
<keyword evidence="2 4" id="KW-0732">Signal</keyword>
<evidence type="ECO:0000256" key="1">
    <source>
        <dbReference type="ARBA" id="ARBA00022669"/>
    </source>
</evidence>
<protein>
    <recommendedName>
        <fullName evidence="5">LysM domain-containing protein</fullName>
    </recommendedName>
</protein>
<keyword evidence="7" id="KW-1185">Reference proteome</keyword>
<dbReference type="PROSITE" id="PS51782">
    <property type="entry name" value="LYSM"/>
    <property type="match status" value="4"/>
</dbReference>
<dbReference type="OMA" id="NTTKNCK"/>
<keyword evidence="3" id="KW-0843">Virulence</keyword>
<reference evidence="6 7" key="1">
    <citation type="journal article" date="2013" name="PLoS Genet.">
        <title>Genomic mechanisms accounting for the adaptation to parasitism in nematode-trapping fungi.</title>
        <authorList>
            <person name="Meerupati T."/>
            <person name="Andersson K.M."/>
            <person name="Friman E."/>
            <person name="Kumar D."/>
            <person name="Tunlid A."/>
            <person name="Ahren D."/>
        </authorList>
    </citation>
    <scope>NUCLEOTIDE SEQUENCE [LARGE SCALE GENOMIC DNA]</scope>
    <source>
        <strain evidence="6 7">CBS 200.50</strain>
    </source>
</reference>
<dbReference type="PANTHER" id="PTHR34997">
    <property type="entry name" value="AM15"/>
    <property type="match status" value="1"/>
</dbReference>
<dbReference type="Pfam" id="PF01476">
    <property type="entry name" value="LysM"/>
    <property type="match status" value="3"/>
</dbReference>
<feature type="domain" description="LysM" evidence="5">
    <location>
        <begin position="50"/>
        <end position="98"/>
    </location>
</feature>
<dbReference type="PANTHER" id="PTHR34997:SF2">
    <property type="entry name" value="LYSM DOMAIN-CONTAINING PROTEIN-RELATED"/>
    <property type="match status" value="1"/>
</dbReference>
<feature type="domain" description="LysM" evidence="5">
    <location>
        <begin position="142"/>
        <end position="188"/>
    </location>
</feature>
<dbReference type="OrthoDB" id="2281372at2759"/>
<feature type="signal peptide" evidence="4">
    <location>
        <begin position="1"/>
        <end position="22"/>
    </location>
</feature>
<feature type="domain" description="LysM" evidence="5">
    <location>
        <begin position="303"/>
        <end position="350"/>
    </location>
</feature>
<evidence type="ECO:0000313" key="6">
    <source>
        <dbReference type="EMBL" id="EPS35517.1"/>
    </source>
</evidence>
<sequence>MHQYWLGFVALVGLELLTGCQAYVPSPKFLQGRQNSGLSGAPAEAEGCSKWFTPTASDTCKVIAVLNAISLDNLIDWNPSLMGGVCDELIKPGTPYCVQMPPPPPPPSTTTTKKDVPTPAVPNNGISTPSPIQAGMIKSCNKFHLVASGQSCQDIMAKYSVSILNLFNWNPAIGAQCTSMWAQTYLCIGIIGGTPTAPSTTAPPADGTPSPIGANTTKNCKKWAYIRAGDTCQAILNRNKDVKSTIQDLVRWNPSIRADCSGLIATYHLCLIGPAAPPTTTKPTPANPTPSPIQPGMTKNCKGWAYVKDGQTCQDILKRFPKIKLAQLVAWNPAIGKDCSTMWARTYICVSA</sequence>
<dbReference type="InterPro" id="IPR018392">
    <property type="entry name" value="LysM"/>
</dbReference>
<dbReference type="STRING" id="1284197.S8BJT6"/>
<dbReference type="SMART" id="SM00257">
    <property type="entry name" value="LysM"/>
    <property type="match status" value="4"/>
</dbReference>
<comment type="caution">
    <text evidence="6">The sequence shown here is derived from an EMBL/GenBank/DDBJ whole genome shotgun (WGS) entry which is preliminary data.</text>
</comment>
<dbReference type="InterPro" id="IPR036779">
    <property type="entry name" value="LysM_dom_sf"/>
</dbReference>
<dbReference type="Proteomes" id="UP000015100">
    <property type="component" value="Unassembled WGS sequence"/>
</dbReference>
<reference evidence="7" key="2">
    <citation type="submission" date="2013-04" db="EMBL/GenBank/DDBJ databases">
        <title>Genomic mechanisms accounting for the adaptation to parasitism in nematode-trapping fungi.</title>
        <authorList>
            <person name="Ahren D.G."/>
        </authorList>
    </citation>
    <scope>NUCLEOTIDE SEQUENCE [LARGE SCALE GENOMIC DNA]</scope>
    <source>
        <strain evidence="7">CBS 200.50</strain>
    </source>
</reference>
<organism evidence="6 7">
    <name type="scientific">Dactylellina haptotyla (strain CBS 200.50)</name>
    <name type="common">Nematode-trapping fungus</name>
    <name type="synonym">Monacrosporium haptotylum</name>
    <dbReference type="NCBI Taxonomy" id="1284197"/>
    <lineage>
        <taxon>Eukaryota</taxon>
        <taxon>Fungi</taxon>
        <taxon>Dikarya</taxon>
        <taxon>Ascomycota</taxon>
        <taxon>Pezizomycotina</taxon>
        <taxon>Orbiliomycetes</taxon>
        <taxon>Orbiliales</taxon>
        <taxon>Orbiliaceae</taxon>
        <taxon>Dactylellina</taxon>
    </lineage>
</organism>
<dbReference type="InterPro" id="IPR052210">
    <property type="entry name" value="LysM1-like"/>
</dbReference>
<dbReference type="GO" id="GO:0008061">
    <property type="term" value="F:chitin binding"/>
    <property type="evidence" value="ECO:0007669"/>
    <property type="project" value="UniProtKB-KW"/>
</dbReference>
<evidence type="ECO:0000256" key="3">
    <source>
        <dbReference type="ARBA" id="ARBA00023026"/>
    </source>
</evidence>
<dbReference type="SUPFAM" id="SSF54106">
    <property type="entry name" value="LysM domain"/>
    <property type="match status" value="2"/>
</dbReference>
<dbReference type="AlphaFoldDB" id="S8BJT6"/>
<proteinExistence type="predicted"/>
<dbReference type="eggNOG" id="KOG2806">
    <property type="taxonomic scope" value="Eukaryota"/>
</dbReference>
<feature type="chain" id="PRO_5004548432" description="LysM domain-containing protein" evidence="4">
    <location>
        <begin position="23"/>
        <end position="352"/>
    </location>
</feature>
<evidence type="ECO:0000313" key="7">
    <source>
        <dbReference type="Proteomes" id="UP000015100"/>
    </source>
</evidence>
<name>S8BJT6_DACHA</name>
<dbReference type="PRINTS" id="PR01217">
    <property type="entry name" value="PRICHEXTENSN"/>
</dbReference>
<dbReference type="EMBL" id="AQGS01001127">
    <property type="protein sequence ID" value="EPS35517.1"/>
    <property type="molecule type" value="Genomic_DNA"/>
</dbReference>
<dbReference type="Gene3D" id="3.10.350.10">
    <property type="entry name" value="LysM domain"/>
    <property type="match status" value="4"/>
</dbReference>
<evidence type="ECO:0000256" key="4">
    <source>
        <dbReference type="SAM" id="SignalP"/>
    </source>
</evidence>
<accession>S8BJT6</accession>
<dbReference type="HOGENOM" id="CLU_010591_8_0_1"/>
<feature type="domain" description="LysM" evidence="5">
    <location>
        <begin position="222"/>
        <end position="271"/>
    </location>
</feature>
<evidence type="ECO:0000256" key="2">
    <source>
        <dbReference type="ARBA" id="ARBA00022729"/>
    </source>
</evidence>